<name>A0A8J2X9X8_ZYGB2</name>
<dbReference type="PANTHER" id="PTHR13257:SF0">
    <property type="entry name" value="NUCLEAR PORE COMPLEX PROTEIN NUP88"/>
    <property type="match status" value="1"/>
</dbReference>
<dbReference type="GO" id="GO:0000056">
    <property type="term" value="P:ribosomal small subunit export from nucleus"/>
    <property type="evidence" value="ECO:0007669"/>
    <property type="project" value="InterPro"/>
</dbReference>
<dbReference type="AlphaFoldDB" id="A0A8J2X9X8"/>
<evidence type="ECO:0000313" key="8">
    <source>
        <dbReference type="EMBL" id="CDF88962.1"/>
    </source>
</evidence>
<dbReference type="GO" id="GO:0006606">
    <property type="term" value="P:protein import into nucleus"/>
    <property type="evidence" value="ECO:0007669"/>
    <property type="project" value="TreeGrafter"/>
</dbReference>
<organism evidence="8 9">
    <name type="scientific">Zygosaccharomyces bailii (strain CLIB 213 / ATCC 58445 / CBS 680 / BCRC 21525 / NBRC 1098 / NCYC 1416 / NRRL Y-2227)</name>
    <dbReference type="NCBI Taxonomy" id="1333698"/>
    <lineage>
        <taxon>Eukaryota</taxon>
        <taxon>Fungi</taxon>
        <taxon>Dikarya</taxon>
        <taxon>Ascomycota</taxon>
        <taxon>Saccharomycotina</taxon>
        <taxon>Saccharomycetes</taxon>
        <taxon>Saccharomycetales</taxon>
        <taxon>Saccharomycetaceae</taxon>
        <taxon>Zygosaccharomyces</taxon>
    </lineage>
</organism>
<evidence type="ECO:0000313" key="9">
    <source>
        <dbReference type="Proteomes" id="UP000019375"/>
    </source>
</evidence>
<dbReference type="GO" id="GO:0000055">
    <property type="term" value="P:ribosomal large subunit export from nucleus"/>
    <property type="evidence" value="ECO:0007669"/>
    <property type="project" value="InterPro"/>
</dbReference>
<dbReference type="Proteomes" id="UP000019375">
    <property type="component" value="Unassembled WGS sequence"/>
</dbReference>
<evidence type="ECO:0000256" key="6">
    <source>
        <dbReference type="ARBA" id="ARBA00023132"/>
    </source>
</evidence>
<keyword evidence="3" id="KW-0509">mRNA transport</keyword>
<sequence length="692" mass="79398">MTIESHPIFRRSVKSPERFFFTSRNGSRVVTYQDSAVRWCYASDPSYNFMPLEPPLLHVDNAKLSDTGNLLLLYNTSEIRVIEIPWGYHSIPHQSFQKFSLTAAEQDPRIKQVIFHPLADQEHSIVVLRSDSTIALLNINYPETMQPHEHILNKYNGALGVDSLICDIESITFSLDGLILYALSVSEGGDIYAFYPCVPHLVSLQADELDLLLSKSLLQYDSLDVQTPSATKRNTVKQFKFVTQLRKKLEEQETTLTITPEWLRVKGQGPFTIAPFPDRYYNRTSKQIALLPIGPYNELLLMSLDDGTIAVLYRDLELIMCWDTNGYTYNNSFVLVESIKLDTRNILVLPHTHGQFYVLGEGKAYFIDTTCWSQTFSSCIDNSDLQPIADLTFKSKVDKIDIPGDIKSCAIWDAADQPLHVFVSDKTVYAKTMTQDTFDESKQKEDLQKPERAVYKPLFSQPLAEIMAYNTTLQAEARHPVAKLIEPPKRQKPFLNDSNEEQLDILTDVSKEFSQKVSIAQSLGIMLHGRFIEQQTELTRQLRFSNSLLERQENLKKKSEMQSSECDAKSAKQAKLLARFAKLKENLIRIGESPKFKDMTINNKEMAWFREIRNQVLTFNQYVHQQKNIQDQLRYIKQELDHISEESDRGPKEPSDEWKELLTILENDTKIIKECNSELAQTFSEIGTEVSV</sequence>
<keyword evidence="9" id="KW-1185">Reference proteome</keyword>
<evidence type="ECO:0000256" key="4">
    <source>
        <dbReference type="ARBA" id="ARBA00022927"/>
    </source>
</evidence>
<keyword evidence="5" id="KW-0811">Translocation</keyword>
<reference evidence="9" key="1">
    <citation type="journal article" date="2013" name="Genome Announc.">
        <title>Genome sequence of the food spoilage yeast Zygosaccharomyces bailii CLIB 213(T).</title>
        <authorList>
            <person name="Galeote V."/>
            <person name="Bigey F."/>
            <person name="Devillers H."/>
            <person name="Neuveglise C."/>
            <person name="Dequin S."/>
        </authorList>
    </citation>
    <scope>NUCLEOTIDE SEQUENCE [LARGE SCALE GENOMIC DNA]</scope>
    <source>
        <strain evidence="9">CLIB 213 / ATCC 58445 / CBS 680 / CCRC 21525 / NBRC 1098 / NCYC 1416 / NRRL Y-2227</strain>
    </source>
</reference>
<gene>
    <name evidence="8" type="ORF">BN860_05974g</name>
</gene>
<evidence type="ECO:0000256" key="7">
    <source>
        <dbReference type="ARBA" id="ARBA00023242"/>
    </source>
</evidence>
<evidence type="ECO:0000256" key="2">
    <source>
        <dbReference type="ARBA" id="ARBA00022448"/>
    </source>
</evidence>
<dbReference type="GO" id="GO:0005643">
    <property type="term" value="C:nuclear pore"/>
    <property type="evidence" value="ECO:0007669"/>
    <property type="project" value="UniProtKB-SubCell"/>
</dbReference>
<dbReference type="GO" id="GO:0006406">
    <property type="term" value="P:mRNA export from nucleus"/>
    <property type="evidence" value="ECO:0007669"/>
    <property type="project" value="TreeGrafter"/>
</dbReference>
<keyword evidence="6" id="KW-0906">Nuclear pore complex</keyword>
<dbReference type="GO" id="GO:0017056">
    <property type="term" value="F:structural constituent of nuclear pore"/>
    <property type="evidence" value="ECO:0007669"/>
    <property type="project" value="InterPro"/>
</dbReference>
<proteinExistence type="predicted"/>
<keyword evidence="2" id="KW-0813">Transport</keyword>
<keyword evidence="7" id="KW-0539">Nucleus</keyword>
<dbReference type="OrthoDB" id="341482at2759"/>
<comment type="subcellular location">
    <subcellularLocation>
        <location evidence="1">Nucleus</location>
        <location evidence="1">Nuclear pore complex</location>
    </subcellularLocation>
</comment>
<evidence type="ECO:0000256" key="1">
    <source>
        <dbReference type="ARBA" id="ARBA00004567"/>
    </source>
</evidence>
<dbReference type="InterPro" id="IPR037700">
    <property type="entry name" value="NUP88/NUP82"/>
</dbReference>
<evidence type="ECO:0000256" key="3">
    <source>
        <dbReference type="ARBA" id="ARBA00022816"/>
    </source>
</evidence>
<accession>A0A8J2X9X8</accession>
<dbReference type="EMBL" id="HG316456">
    <property type="protein sequence ID" value="CDF88962.1"/>
    <property type="molecule type" value="Genomic_DNA"/>
</dbReference>
<protein>
    <submittedName>
        <fullName evidence="8">ZYBA0S03-05974g1_1</fullName>
    </submittedName>
</protein>
<keyword evidence="4" id="KW-0653">Protein transport</keyword>
<dbReference type="PANTHER" id="PTHR13257">
    <property type="entry name" value="NUCLEOPORIN NUP84-RELATED"/>
    <property type="match status" value="1"/>
</dbReference>
<evidence type="ECO:0000256" key="5">
    <source>
        <dbReference type="ARBA" id="ARBA00023010"/>
    </source>
</evidence>